<keyword evidence="7 8" id="KW-0131">Cell cycle</keyword>
<dbReference type="PANTHER" id="PTHR37479">
    <property type="entry name" value="CELL DIVISION PROTEIN FTSL"/>
    <property type="match status" value="1"/>
</dbReference>
<dbReference type="Proteomes" id="UP000008555">
    <property type="component" value="Chromosome"/>
</dbReference>
<dbReference type="PANTHER" id="PTHR37479:SF1">
    <property type="entry name" value="CELL DIVISION PROTEIN FTSL"/>
    <property type="match status" value="1"/>
</dbReference>
<accession>A9KET1</accession>
<dbReference type="KEGG" id="cbd:CBUD_1990"/>
<dbReference type="GO" id="GO:0032153">
    <property type="term" value="C:cell division site"/>
    <property type="evidence" value="ECO:0007669"/>
    <property type="project" value="UniProtKB-UniRule"/>
</dbReference>
<evidence type="ECO:0000256" key="3">
    <source>
        <dbReference type="ARBA" id="ARBA00022618"/>
    </source>
</evidence>
<name>A9KET1_COXBN</name>
<keyword evidence="8" id="KW-0997">Cell inner membrane</keyword>
<evidence type="ECO:0000256" key="8">
    <source>
        <dbReference type="HAMAP-Rule" id="MF_00910"/>
    </source>
</evidence>
<dbReference type="GO" id="GO:0043093">
    <property type="term" value="P:FtsZ-dependent cytokinesis"/>
    <property type="evidence" value="ECO:0007669"/>
    <property type="project" value="UniProtKB-UniRule"/>
</dbReference>
<keyword evidence="5 8" id="KW-1133">Transmembrane helix</keyword>
<evidence type="ECO:0000313" key="10">
    <source>
        <dbReference type="EMBL" id="ABS78428.1"/>
    </source>
</evidence>
<dbReference type="AlphaFoldDB" id="A9KET1"/>
<organism evidence="10 11">
    <name type="scientific">Coxiella burnetii (strain Dugway 5J108-111)</name>
    <dbReference type="NCBI Taxonomy" id="434922"/>
    <lineage>
        <taxon>Bacteria</taxon>
        <taxon>Pseudomonadati</taxon>
        <taxon>Pseudomonadota</taxon>
        <taxon>Gammaproteobacteria</taxon>
        <taxon>Legionellales</taxon>
        <taxon>Coxiellaceae</taxon>
        <taxon>Coxiella</taxon>
    </lineage>
</organism>
<keyword evidence="2 8" id="KW-1003">Cell membrane</keyword>
<evidence type="ECO:0000256" key="1">
    <source>
        <dbReference type="ARBA" id="ARBA00004401"/>
    </source>
</evidence>
<dbReference type="HOGENOM" id="CLU_156524_1_3_6"/>
<protein>
    <recommendedName>
        <fullName evidence="8 9">Cell division protein FtsL</fullName>
    </recommendedName>
</protein>
<dbReference type="HAMAP" id="MF_00910">
    <property type="entry name" value="FtsL"/>
    <property type="match status" value="1"/>
</dbReference>
<gene>
    <name evidence="8 10" type="primary">ftsL</name>
    <name evidence="10" type="ordered locus">CBUD_1990</name>
</gene>
<keyword evidence="4 8" id="KW-0812">Transmembrane</keyword>
<reference evidence="10 11" key="1">
    <citation type="journal article" date="2009" name="Infect. Immun.">
        <title>Comparative genomics reveal extensive transposon-mediated genomic plasticity and diversity among potential effector proteins within the genus Coxiella.</title>
        <authorList>
            <person name="Beare P.A."/>
            <person name="Unsworth N."/>
            <person name="Andoh M."/>
            <person name="Voth D.E."/>
            <person name="Omsland A."/>
            <person name="Gilk S.D."/>
            <person name="Williams K.P."/>
            <person name="Sobral B.W."/>
            <person name="Kupko J.J.III."/>
            <person name="Porcella S.F."/>
            <person name="Samuel J.E."/>
            <person name="Heinzen R.A."/>
        </authorList>
    </citation>
    <scope>NUCLEOTIDE SEQUENCE [LARGE SCALE GENOMIC DNA]</scope>
    <source>
        <strain evidence="10 11">Dugway 5J108-111</strain>
    </source>
</reference>
<evidence type="ECO:0000256" key="4">
    <source>
        <dbReference type="ARBA" id="ARBA00022692"/>
    </source>
</evidence>
<evidence type="ECO:0000256" key="7">
    <source>
        <dbReference type="ARBA" id="ARBA00023306"/>
    </source>
</evidence>
<evidence type="ECO:0000313" key="11">
    <source>
        <dbReference type="Proteomes" id="UP000008555"/>
    </source>
</evidence>
<feature type="transmembrane region" description="Helical" evidence="8">
    <location>
        <begin position="26"/>
        <end position="46"/>
    </location>
</feature>
<dbReference type="InterPro" id="IPR011922">
    <property type="entry name" value="Cell_div_FtsL"/>
</dbReference>
<comment type="function">
    <text evidence="8">Essential cell division protein. May link together the upstream cell division proteins, which are predominantly cytoplasmic, with the downstream cell division proteins, which are predominantly periplasmic.</text>
</comment>
<evidence type="ECO:0000256" key="5">
    <source>
        <dbReference type="ARBA" id="ARBA00022989"/>
    </source>
</evidence>
<dbReference type="EMBL" id="CP000733">
    <property type="protein sequence ID" value="ABS78428.1"/>
    <property type="molecule type" value="Genomic_DNA"/>
</dbReference>
<evidence type="ECO:0000256" key="2">
    <source>
        <dbReference type="ARBA" id="ARBA00022475"/>
    </source>
</evidence>
<comment type="similarity">
    <text evidence="8">Belongs to the FtsL family.</text>
</comment>
<dbReference type="GO" id="GO:0005886">
    <property type="term" value="C:plasma membrane"/>
    <property type="evidence" value="ECO:0007669"/>
    <property type="project" value="UniProtKB-SubCell"/>
</dbReference>
<keyword evidence="3 8" id="KW-0132">Cell division</keyword>
<dbReference type="SMR" id="A9KET1"/>
<keyword evidence="6 8" id="KW-0472">Membrane</keyword>
<proteinExistence type="inferred from homology"/>
<dbReference type="NCBIfam" id="TIGR02209">
    <property type="entry name" value="ftsL_broad"/>
    <property type="match status" value="1"/>
</dbReference>
<comment type="subunit">
    <text evidence="8">Part of a complex composed of FtsB, FtsL and FtsQ.</text>
</comment>
<comment type="subcellular location">
    <subcellularLocation>
        <location evidence="8">Cell inner membrane</location>
        <topology evidence="8">Single-pass type II membrane protein</topology>
    </subcellularLocation>
    <subcellularLocation>
        <location evidence="1">Cell membrane</location>
        <topology evidence="1">Single-pass type II membrane protein</topology>
    </subcellularLocation>
    <text evidence="8">Localizes to the division septum where it forms a ring structure.</text>
</comment>
<sequence length="115" mass="13192">MNTATRVIVAQNVRTRNRTFQITKQGVVIVALVIALLCSAFGVVYFKDLNRRLFIQYQTLQREKAEELIQWGKLLLEQTTWSTQSRVQRIAEQQLGMQLPSAKEVILVNADAMIE</sequence>
<dbReference type="RefSeq" id="WP_005769447.1">
    <property type="nucleotide sequence ID" value="NC_009727.1"/>
</dbReference>
<evidence type="ECO:0000256" key="6">
    <source>
        <dbReference type="ARBA" id="ARBA00023136"/>
    </source>
</evidence>
<dbReference type="Pfam" id="PF04999">
    <property type="entry name" value="FtsL"/>
    <property type="match status" value="1"/>
</dbReference>
<evidence type="ECO:0000256" key="9">
    <source>
        <dbReference type="NCBIfam" id="TIGR02209"/>
    </source>
</evidence>